<dbReference type="SUPFAM" id="SSF52540">
    <property type="entry name" value="P-loop containing nucleoside triphosphate hydrolases"/>
    <property type="match status" value="1"/>
</dbReference>
<dbReference type="PANTHER" id="PTHR11088">
    <property type="entry name" value="TRNA DIMETHYLALLYLTRANSFERASE"/>
    <property type="match status" value="1"/>
</dbReference>
<keyword evidence="3" id="KW-0203">Cytokinin biosynthesis</keyword>
<keyword evidence="8" id="KW-1185">Reference proteome</keyword>
<keyword evidence="2" id="KW-0808">Transferase</keyword>
<dbReference type="PANTHER" id="PTHR11088:SF74">
    <property type="entry name" value="ADENYLATE ISOPENTENYLTRANSFERASE 5, CHLOROPLASTIC"/>
    <property type="match status" value="1"/>
</dbReference>
<evidence type="ECO:0000256" key="4">
    <source>
        <dbReference type="ARBA" id="ARBA00022741"/>
    </source>
</evidence>
<dbReference type="AlphaFoldDB" id="A0AAF0TAQ6"/>
<evidence type="ECO:0000313" key="7">
    <source>
        <dbReference type="EMBL" id="WMV10388.1"/>
    </source>
</evidence>
<evidence type="ECO:0000256" key="6">
    <source>
        <dbReference type="SAM" id="MobiDB-lite"/>
    </source>
</evidence>
<name>A0AAF0TAQ6_SOLVR</name>
<protein>
    <recommendedName>
        <fullName evidence="9">Isopentenyltransferase</fullName>
    </recommendedName>
</protein>
<dbReference type="EMBL" id="CP133612">
    <property type="protein sequence ID" value="WMV10388.1"/>
    <property type="molecule type" value="Genomic_DNA"/>
</dbReference>
<dbReference type="Proteomes" id="UP001234989">
    <property type="component" value="Chromosome 1"/>
</dbReference>
<keyword evidence="4" id="KW-0547">Nucleotide-binding</keyword>
<dbReference type="InterPro" id="IPR027417">
    <property type="entry name" value="P-loop_NTPase"/>
</dbReference>
<dbReference type="InterPro" id="IPR039657">
    <property type="entry name" value="Dimethylallyltransferase"/>
</dbReference>
<sequence>MGATGTGKSRLSIDLAKHFSAEVVNSDKMQIYEGLDTITNKVTDKETCGIIDPNEVFTATDFCQRATKAVDSIISKGQLPIIAGGSNSYIKALVNDDIEFKSRYECCFLWIDVNLKILQRFVSERVDKMVNPDGDYTSGIRRAIGIPEMHQYFINENNKMINQDTRDKMLQIAIENIKVNTCKLACCQRQNILRLESQFEWKINRLDATEAFEKKGIESNQAWHRIVYEQSTQIVRHFRGEELLNIPSPPPPSSSSSTSFLPKVATMTH</sequence>
<dbReference type="GO" id="GO:0006400">
    <property type="term" value="P:tRNA modification"/>
    <property type="evidence" value="ECO:0007669"/>
    <property type="project" value="TreeGrafter"/>
</dbReference>
<dbReference type="Pfam" id="PF01715">
    <property type="entry name" value="IPPT"/>
    <property type="match status" value="1"/>
</dbReference>
<feature type="region of interest" description="Disordered" evidence="6">
    <location>
        <begin position="246"/>
        <end position="269"/>
    </location>
</feature>
<gene>
    <name evidence="7" type="ORF">MTR67_003773</name>
</gene>
<dbReference type="GO" id="GO:0052381">
    <property type="term" value="F:tRNA dimethylallyltransferase activity"/>
    <property type="evidence" value="ECO:0007669"/>
    <property type="project" value="TreeGrafter"/>
</dbReference>
<accession>A0AAF0TAQ6</accession>
<comment type="similarity">
    <text evidence="1">Belongs to the IPP transferase family.</text>
</comment>
<evidence type="ECO:0000256" key="2">
    <source>
        <dbReference type="ARBA" id="ARBA00022679"/>
    </source>
</evidence>
<evidence type="ECO:0000256" key="5">
    <source>
        <dbReference type="ARBA" id="ARBA00022840"/>
    </source>
</evidence>
<dbReference type="GO" id="GO:0005739">
    <property type="term" value="C:mitochondrion"/>
    <property type="evidence" value="ECO:0007669"/>
    <property type="project" value="TreeGrafter"/>
</dbReference>
<organism evidence="7 8">
    <name type="scientific">Solanum verrucosum</name>
    <dbReference type="NCBI Taxonomy" id="315347"/>
    <lineage>
        <taxon>Eukaryota</taxon>
        <taxon>Viridiplantae</taxon>
        <taxon>Streptophyta</taxon>
        <taxon>Embryophyta</taxon>
        <taxon>Tracheophyta</taxon>
        <taxon>Spermatophyta</taxon>
        <taxon>Magnoliopsida</taxon>
        <taxon>eudicotyledons</taxon>
        <taxon>Gunneridae</taxon>
        <taxon>Pentapetalae</taxon>
        <taxon>asterids</taxon>
        <taxon>lamiids</taxon>
        <taxon>Solanales</taxon>
        <taxon>Solanaceae</taxon>
        <taxon>Solanoideae</taxon>
        <taxon>Solaneae</taxon>
        <taxon>Solanum</taxon>
    </lineage>
</organism>
<reference evidence="7" key="1">
    <citation type="submission" date="2023-08" db="EMBL/GenBank/DDBJ databases">
        <title>A de novo genome assembly of Solanum verrucosum Schlechtendal, a Mexican diploid species geographically isolated from the other diploid A-genome species in potato relatives.</title>
        <authorList>
            <person name="Hosaka K."/>
        </authorList>
    </citation>
    <scope>NUCLEOTIDE SEQUENCE</scope>
    <source>
        <tissue evidence="7">Young leaves</tissue>
    </source>
</reference>
<proteinExistence type="inferred from homology"/>
<dbReference type="Gene3D" id="3.40.50.300">
    <property type="entry name" value="P-loop containing nucleotide triphosphate hydrolases"/>
    <property type="match status" value="1"/>
</dbReference>
<dbReference type="Gene3D" id="1.10.287.890">
    <property type="entry name" value="Crystal structure of tRNA isopentenylpyrophosphate transferase (bh2366) domain"/>
    <property type="match status" value="1"/>
</dbReference>
<evidence type="ECO:0000256" key="3">
    <source>
        <dbReference type="ARBA" id="ARBA00022712"/>
    </source>
</evidence>
<dbReference type="GO" id="GO:0009691">
    <property type="term" value="P:cytokinin biosynthetic process"/>
    <property type="evidence" value="ECO:0007669"/>
    <property type="project" value="UniProtKB-KW"/>
</dbReference>
<evidence type="ECO:0008006" key="9">
    <source>
        <dbReference type="Google" id="ProtNLM"/>
    </source>
</evidence>
<dbReference type="GO" id="GO:0005524">
    <property type="term" value="F:ATP binding"/>
    <property type="evidence" value="ECO:0007669"/>
    <property type="project" value="UniProtKB-KW"/>
</dbReference>
<keyword evidence="5" id="KW-0067">ATP-binding</keyword>
<evidence type="ECO:0000313" key="8">
    <source>
        <dbReference type="Proteomes" id="UP001234989"/>
    </source>
</evidence>
<evidence type="ECO:0000256" key="1">
    <source>
        <dbReference type="ARBA" id="ARBA00005842"/>
    </source>
</evidence>